<organism evidence="1 2">
    <name type="scientific">Campylobacter gastrosuis</name>
    <dbReference type="NCBI Taxonomy" id="2974576"/>
    <lineage>
        <taxon>Bacteria</taxon>
        <taxon>Pseudomonadati</taxon>
        <taxon>Campylobacterota</taxon>
        <taxon>Epsilonproteobacteria</taxon>
        <taxon>Campylobacterales</taxon>
        <taxon>Campylobacteraceae</taxon>
        <taxon>Campylobacter</taxon>
    </lineage>
</organism>
<evidence type="ECO:0000313" key="1">
    <source>
        <dbReference type="EMBL" id="MDL0088508.1"/>
    </source>
</evidence>
<reference evidence="1" key="2">
    <citation type="journal article" date="2023" name="Microorganisms">
        <title>Isolation and Genomic Characteristics of Cat-Borne Campylobacter felis sp. nov. and Sheep-Borne Campylobacter ovis sp. nov.</title>
        <authorList>
            <person name="Wang H."/>
            <person name="Li Y."/>
            <person name="Gu Y."/>
            <person name="Zhou G."/>
            <person name="Chen X."/>
            <person name="Zhang X."/>
            <person name="Shao Z."/>
            <person name="Zhang J."/>
            <person name="Zhang M."/>
        </authorList>
    </citation>
    <scope>NUCLEOTIDE SEQUENCE</scope>
    <source>
        <strain evidence="1">PS10</strain>
    </source>
</reference>
<protein>
    <submittedName>
        <fullName evidence="1">Uncharacterized protein</fullName>
    </submittedName>
</protein>
<comment type="caution">
    <text evidence="1">The sequence shown here is derived from an EMBL/GenBank/DDBJ whole genome shotgun (WGS) entry which is preliminary data.</text>
</comment>
<sequence length="102" mass="12320">MKSRTTRTMRYFNALKKEFDSVDDNTIDELREEIENQKIRHFDFATFSKSGEFYTCDLPSIKFTKQDENYLVSQEEYAYDSFRGYLAYPLKNGKYWIVSFEE</sequence>
<keyword evidence="2" id="KW-1185">Reference proteome</keyword>
<dbReference type="EMBL" id="JANURM010000003">
    <property type="protein sequence ID" value="MDL0088508.1"/>
    <property type="molecule type" value="Genomic_DNA"/>
</dbReference>
<name>A0ABT7HQ04_9BACT</name>
<dbReference type="RefSeq" id="WP_284937163.1">
    <property type="nucleotide sequence ID" value="NZ_JANURM010000003.1"/>
</dbReference>
<gene>
    <name evidence="1" type="ORF">NYG85_03840</name>
</gene>
<reference evidence="1" key="1">
    <citation type="submission" date="2022-08" db="EMBL/GenBank/DDBJ databases">
        <authorList>
            <person name="Wang H."/>
        </authorList>
    </citation>
    <scope>NUCLEOTIDE SEQUENCE</scope>
    <source>
        <strain evidence="1">PS10</strain>
    </source>
</reference>
<evidence type="ECO:0000313" key="2">
    <source>
        <dbReference type="Proteomes" id="UP001173801"/>
    </source>
</evidence>
<accession>A0ABT7HQ04</accession>
<dbReference type="Proteomes" id="UP001173801">
    <property type="component" value="Unassembled WGS sequence"/>
</dbReference>
<proteinExistence type="predicted"/>